<dbReference type="InterPro" id="IPR016947">
    <property type="entry name" value="UCP030140"/>
</dbReference>
<dbReference type="AlphaFoldDB" id="A0A448ZXS3"/>
<dbReference type="EMBL" id="LR214940">
    <property type="protein sequence ID" value="VEU56042.1"/>
    <property type="molecule type" value="Genomic_DNA"/>
</dbReference>
<evidence type="ECO:0000313" key="2">
    <source>
        <dbReference type="EMBL" id="VEU56674.1"/>
    </source>
</evidence>
<dbReference type="KEGG" id="mob:NCTC10112_00658"/>
<dbReference type="RefSeq" id="WP_129619165.1">
    <property type="nucleotide sequence ID" value="NZ_LR214940.1"/>
</dbReference>
<dbReference type="EMBL" id="LR214941">
    <property type="protein sequence ID" value="VEU56674.1"/>
    <property type="molecule type" value="Genomic_DNA"/>
</dbReference>
<dbReference type="CDD" id="cd11527">
    <property type="entry name" value="NTP-PPase_dUTPase"/>
    <property type="match status" value="1"/>
</dbReference>
<dbReference type="Proteomes" id="UP000290482">
    <property type="component" value="Plasmid 2"/>
</dbReference>
<dbReference type="Pfam" id="PF08761">
    <property type="entry name" value="dUTPase_2"/>
    <property type="match status" value="1"/>
</dbReference>
<dbReference type="Proteomes" id="UP000290482">
    <property type="component" value="Chromosome"/>
</dbReference>
<dbReference type="OrthoDB" id="5506143at2"/>
<accession>A0A448ZXS3</accession>
<dbReference type="InterPro" id="IPR014871">
    <property type="entry name" value="dUTPase/dCTP_pyrophosphatase"/>
</dbReference>
<gene>
    <name evidence="1" type="ORF">NCTC10112_00644</name>
    <name evidence="2" type="ORF">NCTC10112_00658</name>
</gene>
<sequence>MTVNFKDIFEAQKKLDEAFIKSIEDKEQFNDFELKKIIALLVELGEFANEVQEFKYWKKHKNINKVKVLEEYADGLHFLTSLAIKYNINSEINIDIKEKNFNKQLKDVYVAFSLLFKDINTKNVYNAYSLYLGLAFIIKLNEKEIKEWYFKKNEINYKRIANNY</sequence>
<dbReference type="PIRSF" id="PIRSF030140">
    <property type="entry name" value="UCP030140"/>
    <property type="match status" value="1"/>
</dbReference>
<evidence type="ECO:0000313" key="3">
    <source>
        <dbReference type="Proteomes" id="UP000290482"/>
    </source>
</evidence>
<organism evidence="1 3">
    <name type="scientific">Metamycoplasma orale</name>
    <name type="common">Mycoplasma orale</name>
    <dbReference type="NCBI Taxonomy" id="2121"/>
    <lineage>
        <taxon>Bacteria</taxon>
        <taxon>Bacillati</taxon>
        <taxon>Mycoplasmatota</taxon>
        <taxon>Mycoplasmoidales</taxon>
        <taxon>Metamycoplasmataceae</taxon>
        <taxon>Metamycoplasma</taxon>
    </lineage>
</organism>
<dbReference type="Gene3D" id="1.10.4010.10">
    <property type="entry name" value="Type II deoxyuridine triphosphatase"/>
    <property type="match status" value="1"/>
</dbReference>
<protein>
    <submittedName>
        <fullName evidence="1">Uncharacterized protein conserved in bacteria</fullName>
    </submittedName>
</protein>
<geneLocation type="plasmid" evidence="2">
    <name>2</name>
</geneLocation>
<evidence type="ECO:0000313" key="1">
    <source>
        <dbReference type="EMBL" id="VEU56042.1"/>
    </source>
</evidence>
<keyword evidence="2" id="KW-0614">Plasmid</keyword>
<name>A0A448ZXS3_METOS</name>
<proteinExistence type="predicted"/>
<keyword evidence="3" id="KW-1185">Reference proteome</keyword>
<dbReference type="KEGG" id="mob:NCTC10112_00644"/>
<reference evidence="1 3" key="1">
    <citation type="submission" date="2019-01" db="EMBL/GenBank/DDBJ databases">
        <authorList>
            <consortium name="Pathogen Informatics"/>
        </authorList>
    </citation>
    <scope>NUCLEOTIDE SEQUENCE [LARGE SCALE GENOMIC DNA]</scope>
    <source>
        <strain evidence="1 3">NCTC10112</strain>
        <plasmid evidence="3">2</plasmid>
    </source>
</reference>
<dbReference type="SUPFAM" id="SSF101386">
    <property type="entry name" value="all-alpha NTP pyrophosphatases"/>
    <property type="match status" value="1"/>
</dbReference>